<proteinExistence type="predicted"/>
<evidence type="ECO:0000313" key="3">
    <source>
        <dbReference type="Proteomes" id="UP000481033"/>
    </source>
</evidence>
<feature type="region of interest" description="Disordered" evidence="1">
    <location>
        <begin position="136"/>
        <end position="161"/>
    </location>
</feature>
<dbReference type="RefSeq" id="WP_163698478.1">
    <property type="nucleotide sequence ID" value="NZ_QXHD01000004.1"/>
</dbReference>
<dbReference type="EMBL" id="QXHD01000004">
    <property type="protein sequence ID" value="NEZ56466.1"/>
    <property type="molecule type" value="Genomic_DNA"/>
</dbReference>
<feature type="region of interest" description="Disordered" evidence="1">
    <location>
        <begin position="22"/>
        <end position="62"/>
    </location>
</feature>
<protein>
    <submittedName>
        <fullName evidence="2">Uncharacterized protein</fullName>
    </submittedName>
</protein>
<evidence type="ECO:0000256" key="1">
    <source>
        <dbReference type="SAM" id="MobiDB-lite"/>
    </source>
</evidence>
<feature type="compositionally biased region" description="Polar residues" evidence="1">
    <location>
        <begin position="150"/>
        <end position="161"/>
    </location>
</feature>
<name>A0A6M0RJT8_9CYAN</name>
<accession>A0A6M0RJT8</accession>
<comment type="caution">
    <text evidence="2">The sequence shown here is derived from an EMBL/GenBank/DDBJ whole genome shotgun (WGS) entry which is preliminary data.</text>
</comment>
<keyword evidence="3" id="KW-1185">Reference proteome</keyword>
<dbReference type="AlphaFoldDB" id="A0A6M0RJT8"/>
<reference evidence="2 3" key="1">
    <citation type="journal article" date="2020" name="Microb. Ecol.">
        <title>Ecogenomics of the Marine Benthic Filamentous Cyanobacterium Adonisia.</title>
        <authorList>
            <person name="Walter J.M."/>
            <person name="Coutinho F.H."/>
            <person name="Leomil L."/>
            <person name="Hargreaves P.I."/>
            <person name="Campeao M.E."/>
            <person name="Vieira V.V."/>
            <person name="Silva B.S."/>
            <person name="Fistarol G.O."/>
            <person name="Salomon P.S."/>
            <person name="Sawabe T."/>
            <person name="Mino S."/>
            <person name="Hosokawa M."/>
            <person name="Miyashita H."/>
            <person name="Maruyama F."/>
            <person name="van Verk M.C."/>
            <person name="Dutilh B.E."/>
            <person name="Thompson C.C."/>
            <person name="Thompson F.L."/>
        </authorList>
    </citation>
    <scope>NUCLEOTIDE SEQUENCE [LARGE SCALE GENOMIC DNA]</scope>
    <source>
        <strain evidence="2 3">CCMR0081</strain>
    </source>
</reference>
<gene>
    <name evidence="2" type="ORF">DXZ20_12430</name>
</gene>
<sequence>MDNLPLPKVDWGEILQTPPVNLEDLYPGGFGEGLQPEVDDFDADPRSPNPELEKPFFEPNDLAAPGIDQLFGTGNPPNASDIRNLAESQNFTRVQNPNGPIKYVDGNGVIRITIKQGSQRAQGSGSPHVELRYASGQRVDPFGNPVTRKSPGNHTPINYDL</sequence>
<dbReference type="Proteomes" id="UP000481033">
    <property type="component" value="Unassembled WGS sequence"/>
</dbReference>
<organism evidence="2 3">
    <name type="scientific">Adonisia turfae CCMR0081</name>
    <dbReference type="NCBI Taxonomy" id="2292702"/>
    <lineage>
        <taxon>Bacteria</taxon>
        <taxon>Bacillati</taxon>
        <taxon>Cyanobacteriota</taxon>
        <taxon>Adonisia</taxon>
        <taxon>Adonisia turfae</taxon>
    </lineage>
</organism>
<evidence type="ECO:0000313" key="2">
    <source>
        <dbReference type="EMBL" id="NEZ56466.1"/>
    </source>
</evidence>